<sequence length="117" mass="13561">MALLVYSQTKRTLTMVQGWNQNNSKLRVLESNSQRDSRPICTLAPKDVLVAAMHDQHVEQISRLRGEIAELHERSRRLADNFREVRNTALDYRARIAMLEAAPFPNVEYNDPPTCRR</sequence>
<proteinExistence type="predicted"/>
<dbReference type="GeneID" id="81367361"/>
<evidence type="ECO:0000313" key="3">
    <source>
        <dbReference type="Proteomes" id="UP001147747"/>
    </source>
</evidence>
<protein>
    <submittedName>
        <fullName evidence="2">Uncharacterized protein</fullName>
    </submittedName>
</protein>
<keyword evidence="3" id="KW-1185">Reference proteome</keyword>
<gene>
    <name evidence="2" type="ORF">N7509_003744</name>
</gene>
<feature type="coiled-coil region" evidence="1">
    <location>
        <begin position="54"/>
        <end position="81"/>
    </location>
</feature>
<dbReference type="EMBL" id="JAPZBU010000005">
    <property type="protein sequence ID" value="KAJ5403873.1"/>
    <property type="molecule type" value="Genomic_DNA"/>
</dbReference>
<evidence type="ECO:0000313" key="2">
    <source>
        <dbReference type="EMBL" id="KAJ5403873.1"/>
    </source>
</evidence>
<comment type="caution">
    <text evidence="2">The sequence shown here is derived from an EMBL/GenBank/DDBJ whole genome shotgun (WGS) entry which is preliminary data.</text>
</comment>
<name>A0A9X0BBR6_9EURO</name>
<evidence type="ECO:0000256" key="1">
    <source>
        <dbReference type="SAM" id="Coils"/>
    </source>
</evidence>
<accession>A0A9X0BBR6</accession>
<reference evidence="2" key="2">
    <citation type="journal article" date="2023" name="IMA Fungus">
        <title>Comparative genomic study of the Penicillium genus elucidates a diverse pangenome and 15 lateral gene transfer events.</title>
        <authorList>
            <person name="Petersen C."/>
            <person name="Sorensen T."/>
            <person name="Nielsen M.R."/>
            <person name="Sondergaard T.E."/>
            <person name="Sorensen J.L."/>
            <person name="Fitzpatrick D.A."/>
            <person name="Frisvad J.C."/>
            <person name="Nielsen K.L."/>
        </authorList>
    </citation>
    <scope>NUCLEOTIDE SEQUENCE</scope>
    <source>
        <strain evidence="2">IBT 29677</strain>
    </source>
</reference>
<reference evidence="2" key="1">
    <citation type="submission" date="2022-12" db="EMBL/GenBank/DDBJ databases">
        <authorList>
            <person name="Petersen C."/>
        </authorList>
    </citation>
    <scope>NUCLEOTIDE SEQUENCE</scope>
    <source>
        <strain evidence="2">IBT 29677</strain>
    </source>
</reference>
<dbReference type="RefSeq" id="XP_056491115.1">
    <property type="nucleotide sequence ID" value="XM_056628381.1"/>
</dbReference>
<keyword evidence="1" id="KW-0175">Coiled coil</keyword>
<organism evidence="2 3">
    <name type="scientific">Penicillium cosmopolitanum</name>
    <dbReference type="NCBI Taxonomy" id="1131564"/>
    <lineage>
        <taxon>Eukaryota</taxon>
        <taxon>Fungi</taxon>
        <taxon>Dikarya</taxon>
        <taxon>Ascomycota</taxon>
        <taxon>Pezizomycotina</taxon>
        <taxon>Eurotiomycetes</taxon>
        <taxon>Eurotiomycetidae</taxon>
        <taxon>Eurotiales</taxon>
        <taxon>Aspergillaceae</taxon>
        <taxon>Penicillium</taxon>
    </lineage>
</organism>
<dbReference type="Proteomes" id="UP001147747">
    <property type="component" value="Unassembled WGS sequence"/>
</dbReference>
<dbReference type="AlphaFoldDB" id="A0A9X0BBR6"/>